<sequence length="75" mass="8125">MTCTKYLGIDSNHWSGGSFQPSQKGQAWAEALRPNYIGRLKGGRPISRELGDSFYTAGTDPTVDETSSVPQAGLY</sequence>
<dbReference type="EMBL" id="LFIV01000047">
    <property type="protein sequence ID" value="KZL73229.1"/>
    <property type="molecule type" value="Genomic_DNA"/>
</dbReference>
<feature type="compositionally biased region" description="Polar residues" evidence="1">
    <location>
        <begin position="64"/>
        <end position="75"/>
    </location>
</feature>
<name>A0A166UC19_9PEZI</name>
<proteinExistence type="predicted"/>
<gene>
    <name evidence="2" type="ORF">CT0861_04285</name>
</gene>
<dbReference type="AlphaFoldDB" id="A0A166UC19"/>
<evidence type="ECO:0000256" key="1">
    <source>
        <dbReference type="SAM" id="MobiDB-lite"/>
    </source>
</evidence>
<evidence type="ECO:0000313" key="2">
    <source>
        <dbReference type="EMBL" id="KZL73229.1"/>
    </source>
</evidence>
<keyword evidence="3" id="KW-1185">Reference proteome</keyword>
<protein>
    <submittedName>
        <fullName evidence="2">Uncharacterized protein</fullName>
    </submittedName>
</protein>
<feature type="region of interest" description="Disordered" evidence="1">
    <location>
        <begin position="51"/>
        <end position="75"/>
    </location>
</feature>
<reference evidence="2 3" key="1">
    <citation type="submission" date="2015-06" db="EMBL/GenBank/DDBJ databases">
        <title>Survival trade-offs in plant roots during colonization by closely related pathogenic and mutualistic fungi.</title>
        <authorList>
            <person name="Hacquard S."/>
            <person name="Kracher B."/>
            <person name="Hiruma K."/>
            <person name="Weinman A."/>
            <person name="Muench P."/>
            <person name="Garrido Oter R."/>
            <person name="Ver Loren van Themaat E."/>
            <person name="Dallerey J.-F."/>
            <person name="Damm U."/>
            <person name="Henrissat B."/>
            <person name="Lespinet O."/>
            <person name="Thon M."/>
            <person name="Kemen E."/>
            <person name="McHardy A.C."/>
            <person name="Schulze-Lefert P."/>
            <person name="O'Connell R.J."/>
        </authorList>
    </citation>
    <scope>NUCLEOTIDE SEQUENCE [LARGE SCALE GENOMIC DNA]</scope>
    <source>
        <strain evidence="2 3">0861</strain>
    </source>
</reference>
<organism evidence="2 3">
    <name type="scientific">Colletotrichum tofieldiae</name>
    <dbReference type="NCBI Taxonomy" id="708197"/>
    <lineage>
        <taxon>Eukaryota</taxon>
        <taxon>Fungi</taxon>
        <taxon>Dikarya</taxon>
        <taxon>Ascomycota</taxon>
        <taxon>Pezizomycotina</taxon>
        <taxon>Sordariomycetes</taxon>
        <taxon>Hypocreomycetidae</taxon>
        <taxon>Glomerellales</taxon>
        <taxon>Glomerellaceae</taxon>
        <taxon>Colletotrichum</taxon>
        <taxon>Colletotrichum spaethianum species complex</taxon>
    </lineage>
</organism>
<dbReference type="Proteomes" id="UP000076552">
    <property type="component" value="Unassembled WGS sequence"/>
</dbReference>
<evidence type="ECO:0000313" key="3">
    <source>
        <dbReference type="Proteomes" id="UP000076552"/>
    </source>
</evidence>
<comment type="caution">
    <text evidence="2">The sequence shown here is derived from an EMBL/GenBank/DDBJ whole genome shotgun (WGS) entry which is preliminary data.</text>
</comment>
<accession>A0A166UC19</accession>